<dbReference type="InterPro" id="IPR032675">
    <property type="entry name" value="LRR_dom_sf"/>
</dbReference>
<sequence length="148" mass="16655">MCPELEALSLRWFILLGCSLPVTHSRTVAVKPFQNLRELTLRPRVGRLVHRDACELLLSHCQNIRHIELFCGGGLNDSLASLLCKRNGFPKLRSLRLRHGHALSADGLQSFLSKASNLKFWNAGKFTRRSSLGDDDEDEAANVHDEDH</sequence>
<dbReference type="SUPFAM" id="SSF52047">
    <property type="entry name" value="RNI-like"/>
    <property type="match status" value="1"/>
</dbReference>
<protein>
    <submittedName>
        <fullName evidence="2">Putative secreted protein</fullName>
    </submittedName>
</protein>
<name>A0A4D5S275_IXOSC</name>
<dbReference type="AlphaFoldDB" id="A0A4D5S275"/>
<dbReference type="VEuPathDB" id="VectorBase:ISCP_033194"/>
<keyword evidence="1" id="KW-0732">Signal</keyword>
<dbReference type="Gene3D" id="3.80.10.10">
    <property type="entry name" value="Ribonuclease Inhibitor"/>
    <property type="match status" value="1"/>
</dbReference>
<organism evidence="2">
    <name type="scientific">Ixodes scapularis</name>
    <name type="common">Black-legged tick</name>
    <name type="synonym">Deer tick</name>
    <dbReference type="NCBI Taxonomy" id="6945"/>
    <lineage>
        <taxon>Eukaryota</taxon>
        <taxon>Metazoa</taxon>
        <taxon>Ecdysozoa</taxon>
        <taxon>Arthropoda</taxon>
        <taxon>Chelicerata</taxon>
        <taxon>Arachnida</taxon>
        <taxon>Acari</taxon>
        <taxon>Parasitiformes</taxon>
        <taxon>Ixodida</taxon>
        <taxon>Ixodoidea</taxon>
        <taxon>Ixodidae</taxon>
        <taxon>Ixodinae</taxon>
        <taxon>Ixodes</taxon>
    </lineage>
</organism>
<feature type="chain" id="PRO_5020039168" evidence="1">
    <location>
        <begin position="26"/>
        <end position="148"/>
    </location>
</feature>
<dbReference type="EMBL" id="GHJT01009095">
    <property type="protein sequence ID" value="MOY43066.1"/>
    <property type="molecule type" value="Transcribed_RNA"/>
</dbReference>
<feature type="signal peptide" evidence="1">
    <location>
        <begin position="1"/>
        <end position="25"/>
    </location>
</feature>
<reference evidence="2" key="1">
    <citation type="submission" date="2019-04" db="EMBL/GenBank/DDBJ databases">
        <title>An insight into the mialome of Ixodes scapularis.</title>
        <authorList>
            <person name="Ribeiro J.M."/>
            <person name="Mather T.N."/>
            <person name="Karim S."/>
        </authorList>
    </citation>
    <scope>NUCLEOTIDE SEQUENCE</scope>
</reference>
<dbReference type="OrthoDB" id="63112at2759"/>
<evidence type="ECO:0000256" key="1">
    <source>
        <dbReference type="SAM" id="SignalP"/>
    </source>
</evidence>
<accession>A0A4D5S275</accession>
<evidence type="ECO:0000313" key="2">
    <source>
        <dbReference type="EMBL" id="MOY43066.1"/>
    </source>
</evidence>
<proteinExistence type="predicted"/>